<dbReference type="PANTHER" id="PTHR15124">
    <property type="entry name" value="SELENOPROTEIN W"/>
    <property type="match status" value="1"/>
</dbReference>
<protein>
    <submittedName>
        <fullName evidence="3">Selenoprotein W</fullName>
    </submittedName>
</protein>
<keyword evidence="2" id="KW-1185">Reference proteome</keyword>
<dbReference type="InterPro" id="IPR051441">
    <property type="entry name" value="SelW_related"/>
</dbReference>
<name>A0A1I8IQD8_9PLAT</name>
<evidence type="ECO:0000313" key="2">
    <source>
        <dbReference type="Proteomes" id="UP000095280"/>
    </source>
</evidence>
<dbReference type="Pfam" id="PF10262">
    <property type="entry name" value="Rdx"/>
    <property type="match status" value="2"/>
</dbReference>
<dbReference type="GO" id="GO:0051491">
    <property type="term" value="P:positive regulation of filopodium assembly"/>
    <property type="evidence" value="ECO:0007669"/>
    <property type="project" value="TreeGrafter"/>
</dbReference>
<dbReference type="InterPro" id="IPR011893">
    <property type="entry name" value="Selenoprotein_Rdx-typ"/>
</dbReference>
<dbReference type="NCBIfam" id="TIGR02174">
    <property type="entry name" value="CXXU_selWTH"/>
    <property type="match status" value="1"/>
</dbReference>
<evidence type="ECO:0000313" key="3">
    <source>
        <dbReference type="WBParaSite" id="maker-uti_cns_0015002-snap-gene-0.8-mRNA-1"/>
    </source>
</evidence>
<dbReference type="Gene3D" id="3.40.30.10">
    <property type="entry name" value="Glutaredoxin"/>
    <property type="match status" value="2"/>
</dbReference>
<dbReference type="AlphaFoldDB" id="A0A1I8IQD8"/>
<dbReference type="GO" id="GO:0005829">
    <property type="term" value="C:cytosol"/>
    <property type="evidence" value="ECO:0007669"/>
    <property type="project" value="TreeGrafter"/>
</dbReference>
<dbReference type="Proteomes" id="UP000095280">
    <property type="component" value="Unplaced"/>
</dbReference>
<reference evidence="3" key="1">
    <citation type="submission" date="2016-11" db="UniProtKB">
        <authorList>
            <consortium name="WormBaseParasite"/>
        </authorList>
    </citation>
    <scope>IDENTIFICATION</scope>
</reference>
<accession>A0A1I8IQD8</accession>
<keyword evidence="1" id="KW-0676">Redox-active center</keyword>
<sequence length="379" mass="40944">RVPSGSSGVAGRRGAYEVTVNGQLIFSKLKMRCFPVEKQVIDDVRKATNGVKPKKLGSDSGVEMLLELCHLGHERLPVRSRNIADLALEFKRQAAPERVDVAVEGAGKLAEAEELAGGQVEGVCEFLELTQVGGRAEVKGEETLEGGVLFLLRVGVVGLEDTQQSSTGAGEQTAECLKFVDVFEAGAVDAVNEGIPEARKCSRVRTVEGREKHVLENGGADEPGRIAAGVEAGRTVAASELLHQVLVLLHHRGSWRRAAVLKRALWRRCQQGRKRSLDRDGRRHGGSCAVHRRSSEQCLWRDNCSGAILSACPSGVQISGHDGRRGSFEVTINGQLIFSKLKLHGFPDENQVVEQVKRATNGDNPNVLEDSQSPGCNLL</sequence>
<evidence type="ECO:0000256" key="1">
    <source>
        <dbReference type="ARBA" id="ARBA00023284"/>
    </source>
</evidence>
<dbReference type="GO" id="GO:0043066">
    <property type="term" value="P:negative regulation of apoptotic process"/>
    <property type="evidence" value="ECO:0007669"/>
    <property type="project" value="TreeGrafter"/>
</dbReference>
<organism evidence="2 3">
    <name type="scientific">Macrostomum lignano</name>
    <dbReference type="NCBI Taxonomy" id="282301"/>
    <lineage>
        <taxon>Eukaryota</taxon>
        <taxon>Metazoa</taxon>
        <taxon>Spiralia</taxon>
        <taxon>Lophotrochozoa</taxon>
        <taxon>Platyhelminthes</taxon>
        <taxon>Rhabditophora</taxon>
        <taxon>Macrostomorpha</taxon>
        <taxon>Macrostomida</taxon>
        <taxon>Macrostomidae</taxon>
        <taxon>Macrostomum</taxon>
    </lineage>
</organism>
<dbReference type="InterPro" id="IPR036249">
    <property type="entry name" value="Thioredoxin-like_sf"/>
</dbReference>
<dbReference type="SUPFAM" id="SSF52833">
    <property type="entry name" value="Thioredoxin-like"/>
    <property type="match status" value="2"/>
</dbReference>
<dbReference type="WBParaSite" id="maker-uti_cns_0015002-snap-gene-0.8-mRNA-1">
    <property type="protein sequence ID" value="maker-uti_cns_0015002-snap-gene-0.8-mRNA-1"/>
    <property type="gene ID" value="maker-uti_cns_0015002-snap-gene-0.8"/>
</dbReference>
<proteinExistence type="predicted"/>
<dbReference type="PANTHER" id="PTHR15124:SF27">
    <property type="entry name" value="MIGRATION AND INVASION ENHANCER 1"/>
    <property type="match status" value="1"/>
</dbReference>